<dbReference type="SUPFAM" id="SSF51905">
    <property type="entry name" value="FAD/NAD(P)-binding domain"/>
    <property type="match status" value="1"/>
</dbReference>
<dbReference type="HOGENOM" id="CLU_019845_0_1_1"/>
<reference evidence="3 4" key="1">
    <citation type="journal article" date="2012" name="Eukaryot. Cell">
        <title>Draft genome sequence of CBS 2479, the standard type strain of Trichosporon asahii.</title>
        <authorList>
            <person name="Yang R.Y."/>
            <person name="Li H.T."/>
            <person name="Zhu H."/>
            <person name="Zhou G.P."/>
            <person name="Wang M."/>
            <person name="Wang L."/>
        </authorList>
    </citation>
    <scope>NUCLEOTIDE SEQUENCE [LARGE SCALE GENOMIC DNA]</scope>
    <source>
        <strain evidence="4">ATCC 90039 / CBS 2479 / JCM 2466 / KCTC 7840 / NCYC 2677 / UAMH 7654</strain>
    </source>
</reference>
<dbReference type="RefSeq" id="XP_014182719.1">
    <property type="nucleotide sequence ID" value="XM_014327244.1"/>
</dbReference>
<feature type="region of interest" description="Disordered" evidence="1">
    <location>
        <begin position="407"/>
        <end position="444"/>
    </location>
</feature>
<organism evidence="3 4">
    <name type="scientific">Trichosporon asahii var. asahii (strain ATCC 90039 / CBS 2479 / JCM 2466 / KCTC 7840 / NBRC 103889/ NCYC 2677 / UAMH 7654)</name>
    <name type="common">Yeast</name>
    <dbReference type="NCBI Taxonomy" id="1186058"/>
    <lineage>
        <taxon>Eukaryota</taxon>
        <taxon>Fungi</taxon>
        <taxon>Dikarya</taxon>
        <taxon>Basidiomycota</taxon>
        <taxon>Agaricomycotina</taxon>
        <taxon>Tremellomycetes</taxon>
        <taxon>Trichosporonales</taxon>
        <taxon>Trichosporonaceae</taxon>
        <taxon>Trichosporon</taxon>
    </lineage>
</organism>
<feature type="compositionally biased region" description="Basic and acidic residues" evidence="1">
    <location>
        <begin position="433"/>
        <end position="444"/>
    </location>
</feature>
<feature type="compositionally biased region" description="Low complexity" evidence="1">
    <location>
        <begin position="77"/>
        <end position="98"/>
    </location>
</feature>
<dbReference type="KEGG" id="tasa:A1Q1_06995"/>
<evidence type="ECO:0000313" key="3">
    <source>
        <dbReference type="EMBL" id="EJT51764.1"/>
    </source>
</evidence>
<dbReference type="GO" id="GO:0050660">
    <property type="term" value="F:flavin adenine dinucleotide binding"/>
    <property type="evidence" value="ECO:0007669"/>
    <property type="project" value="TreeGrafter"/>
</dbReference>
<evidence type="ECO:0000313" key="4">
    <source>
        <dbReference type="Proteomes" id="UP000002748"/>
    </source>
</evidence>
<dbReference type="Gene3D" id="3.50.50.60">
    <property type="entry name" value="FAD/NAD(P)-binding domain"/>
    <property type="match status" value="3"/>
</dbReference>
<dbReference type="Proteomes" id="UP000002748">
    <property type="component" value="Unassembled WGS sequence"/>
</dbReference>
<dbReference type="Gene3D" id="3.50.50.100">
    <property type="match status" value="1"/>
</dbReference>
<sequence length="516" mass="54477">MTSTKTVLVLGGSYGGARAARILSETLPPDWRVVVLERNSHMNHVYVFPRFVVLPEHAPKGFVPYTNMFTPPSTSDSSANGSANGANGQANGVNGGSSKSRNIVIQGLVTSISPHSVTYLSPSPSYDGVTDAGHTIPDSERGVEEHTLPFDYLIYALGAGLPTPCDVWGEPPSLPSPARGSKSGGIEWMQRHHETIAAAASVAIIGGGALGIQFATDIKSLWPEKSVTLIHSRQTLMPIYPGLHDVVMTKMEELGVRTILGERVMEWPQDGDKVKRIKTAGGKVVEADVVLACTGQRPRVGLLSGLANVDPVSGRIRVRPSLQIEPLTQVEEIVSRVEGLSVTENGVNGANGSSHEENGEKETGLGHIFAIGDCAHTPAIQAGHTAYWMGECAAHNVVKLINAAEAKSNGDSKPNGHANGHANGDAKPNGVKTEGDAEVAAKMKGDSTDVQPVVYNGVELETYVPGAPAIKLTLGLTDYVTHFRSGEIVQASDGVPDLQARLMWPSVNADSLPDDA</sequence>
<dbReference type="GO" id="GO:0005737">
    <property type="term" value="C:cytoplasm"/>
    <property type="evidence" value="ECO:0007669"/>
    <property type="project" value="TreeGrafter"/>
</dbReference>
<dbReference type="GeneID" id="25990507"/>
<dbReference type="Pfam" id="PF07992">
    <property type="entry name" value="Pyr_redox_2"/>
    <property type="match status" value="1"/>
</dbReference>
<evidence type="ECO:0000256" key="1">
    <source>
        <dbReference type="SAM" id="MobiDB-lite"/>
    </source>
</evidence>
<accession>J6F438</accession>
<protein>
    <submittedName>
        <fullName evidence="3">Oxidoreductase</fullName>
    </submittedName>
</protein>
<dbReference type="InterPro" id="IPR023753">
    <property type="entry name" value="FAD/NAD-binding_dom"/>
</dbReference>
<dbReference type="PANTHER" id="PTHR43735">
    <property type="entry name" value="APOPTOSIS-INDUCING FACTOR 1"/>
    <property type="match status" value="1"/>
</dbReference>
<dbReference type="VEuPathDB" id="FungiDB:A1Q1_06995"/>
<comment type="caution">
    <text evidence="3">The sequence shown here is derived from an EMBL/GenBank/DDBJ whole genome shotgun (WGS) entry which is preliminary data.</text>
</comment>
<dbReference type="AlphaFoldDB" id="J6F438"/>
<dbReference type="PRINTS" id="PR00368">
    <property type="entry name" value="FADPNR"/>
</dbReference>
<dbReference type="OrthoDB" id="202203at2759"/>
<feature type="domain" description="FAD/NAD(P)-binding" evidence="2">
    <location>
        <begin position="6"/>
        <end position="323"/>
    </location>
</feature>
<gene>
    <name evidence="3" type="ORF">A1Q1_06995</name>
</gene>
<dbReference type="InterPro" id="IPR036188">
    <property type="entry name" value="FAD/NAD-bd_sf"/>
</dbReference>
<dbReference type="PRINTS" id="PR00411">
    <property type="entry name" value="PNDRDTASEI"/>
</dbReference>
<name>J6F438_TRIAS</name>
<evidence type="ECO:0000259" key="2">
    <source>
        <dbReference type="Pfam" id="PF07992"/>
    </source>
</evidence>
<dbReference type="GO" id="GO:0004174">
    <property type="term" value="F:electron-transferring-flavoprotein dehydrogenase activity"/>
    <property type="evidence" value="ECO:0007669"/>
    <property type="project" value="TreeGrafter"/>
</dbReference>
<feature type="region of interest" description="Disordered" evidence="1">
    <location>
        <begin position="73"/>
        <end position="98"/>
    </location>
</feature>
<dbReference type="EMBL" id="ALBS01000047">
    <property type="protein sequence ID" value="EJT51764.1"/>
    <property type="molecule type" value="Genomic_DNA"/>
</dbReference>
<dbReference type="PANTHER" id="PTHR43735:SF2">
    <property type="entry name" value="FE-REGULATED PROTEIN 8"/>
    <property type="match status" value="1"/>
</dbReference>
<proteinExistence type="predicted"/>